<evidence type="ECO:0000256" key="1">
    <source>
        <dbReference type="SAM" id="MobiDB-lite"/>
    </source>
</evidence>
<reference evidence="2" key="1">
    <citation type="submission" date="2014-11" db="EMBL/GenBank/DDBJ databases">
        <authorList>
            <person name="Amaro Gonzalez C."/>
        </authorList>
    </citation>
    <scope>NUCLEOTIDE SEQUENCE</scope>
</reference>
<dbReference type="AlphaFoldDB" id="A0A0E9RS93"/>
<sequence length="81" mass="9002">MLIFSFPVERSGAGTEANGQVWLLGSGLRGDRRSTPWGAGRTRTPCDIIARISHTHTHTHTHTRTHCSPRQRPNRLCALSD</sequence>
<proteinExistence type="predicted"/>
<protein>
    <submittedName>
        <fullName evidence="2">Uncharacterized protein</fullName>
    </submittedName>
</protein>
<accession>A0A0E9RS93</accession>
<name>A0A0E9RS93_ANGAN</name>
<dbReference type="EMBL" id="GBXM01077312">
    <property type="protein sequence ID" value="JAH31265.1"/>
    <property type="molecule type" value="Transcribed_RNA"/>
</dbReference>
<reference evidence="2" key="2">
    <citation type="journal article" date="2015" name="Fish Shellfish Immunol.">
        <title>Early steps in the European eel (Anguilla anguilla)-Vibrio vulnificus interaction in the gills: Role of the RtxA13 toxin.</title>
        <authorList>
            <person name="Callol A."/>
            <person name="Pajuelo D."/>
            <person name="Ebbesson L."/>
            <person name="Teles M."/>
            <person name="MacKenzie S."/>
            <person name="Amaro C."/>
        </authorList>
    </citation>
    <scope>NUCLEOTIDE SEQUENCE</scope>
</reference>
<organism evidence="2">
    <name type="scientific">Anguilla anguilla</name>
    <name type="common">European freshwater eel</name>
    <name type="synonym">Muraena anguilla</name>
    <dbReference type="NCBI Taxonomy" id="7936"/>
    <lineage>
        <taxon>Eukaryota</taxon>
        <taxon>Metazoa</taxon>
        <taxon>Chordata</taxon>
        <taxon>Craniata</taxon>
        <taxon>Vertebrata</taxon>
        <taxon>Euteleostomi</taxon>
        <taxon>Actinopterygii</taxon>
        <taxon>Neopterygii</taxon>
        <taxon>Teleostei</taxon>
        <taxon>Anguilliformes</taxon>
        <taxon>Anguillidae</taxon>
        <taxon>Anguilla</taxon>
    </lineage>
</organism>
<feature type="region of interest" description="Disordered" evidence="1">
    <location>
        <begin position="57"/>
        <end position="81"/>
    </location>
</feature>
<feature type="compositionally biased region" description="Basic residues" evidence="1">
    <location>
        <begin position="57"/>
        <end position="73"/>
    </location>
</feature>
<evidence type="ECO:0000313" key="2">
    <source>
        <dbReference type="EMBL" id="JAH31265.1"/>
    </source>
</evidence>